<dbReference type="GO" id="GO:0009744">
    <property type="term" value="P:response to sucrose"/>
    <property type="evidence" value="ECO:0007669"/>
    <property type="project" value="UniProtKB-ARBA"/>
</dbReference>
<feature type="domain" description="HTH myb-type" evidence="12">
    <location>
        <begin position="26"/>
        <end position="78"/>
    </location>
</feature>
<dbReference type="PANTHER" id="PTHR44042">
    <property type="entry name" value="DUPLICATED HOMEODOMAIN-LIKE SUPERFAMILY PROTEIN-RELATED"/>
    <property type="match status" value="1"/>
</dbReference>
<keyword evidence="14" id="KW-1185">Reference proteome</keyword>
<feature type="compositionally biased region" description="Basic and acidic residues" evidence="9">
    <location>
        <begin position="341"/>
        <end position="354"/>
    </location>
</feature>
<feature type="domain" description="Myb-like" evidence="10">
    <location>
        <begin position="279"/>
        <end position="331"/>
    </location>
</feature>
<reference evidence="13" key="1">
    <citation type="journal article" date="2009" name="Rice">
        <title>De Novo Next Generation Sequencing of Plant Genomes.</title>
        <authorList>
            <person name="Rounsley S."/>
            <person name="Marri P.R."/>
            <person name="Yu Y."/>
            <person name="He R."/>
            <person name="Sisneros N."/>
            <person name="Goicoechea J.L."/>
            <person name="Lee S.J."/>
            <person name="Angelova A."/>
            <person name="Kudrna D."/>
            <person name="Luo M."/>
            <person name="Affourtit J."/>
            <person name="Desany B."/>
            <person name="Knight J."/>
            <person name="Niazi F."/>
            <person name="Egholm M."/>
            <person name="Wing R.A."/>
        </authorList>
    </citation>
    <scope>NUCLEOTIDE SEQUENCE [LARGE SCALE GENOMIC DNA]</scope>
    <source>
        <strain evidence="13">cv. IRGC 105608</strain>
    </source>
</reference>
<feature type="region of interest" description="Disordered" evidence="9">
    <location>
        <begin position="261"/>
        <end position="285"/>
    </location>
</feature>
<keyword evidence="4" id="KW-0010">Activator</keyword>
<dbReference type="InterPro" id="IPR017930">
    <property type="entry name" value="Myb_dom"/>
</dbReference>
<keyword evidence="5" id="KW-0804">Transcription</keyword>
<protein>
    <recommendedName>
        <fullName evidence="7">Transcription factor MYBS1</fullName>
    </recommendedName>
    <alternativeName>
        <fullName evidence="8">Myb-related protein S1</fullName>
    </alternativeName>
</protein>
<dbReference type="STRING" id="65489.A0A0D3G877"/>
<feature type="domain" description="HTH myb-type" evidence="12">
    <location>
        <begin position="107"/>
        <end position="163"/>
    </location>
</feature>
<dbReference type="InterPro" id="IPR006447">
    <property type="entry name" value="Myb_dom_plants"/>
</dbReference>
<evidence type="ECO:0000259" key="11">
    <source>
        <dbReference type="PROSITE" id="PS51293"/>
    </source>
</evidence>
<dbReference type="eggNOG" id="KOG0724">
    <property type="taxonomic scope" value="Eukaryota"/>
</dbReference>
<evidence type="ECO:0000259" key="12">
    <source>
        <dbReference type="PROSITE" id="PS51294"/>
    </source>
</evidence>
<feature type="region of interest" description="Disordered" evidence="9">
    <location>
        <begin position="90"/>
        <end position="112"/>
    </location>
</feature>
<feature type="domain" description="SANT" evidence="11">
    <location>
        <begin position="110"/>
        <end position="163"/>
    </location>
</feature>
<evidence type="ECO:0000256" key="4">
    <source>
        <dbReference type="ARBA" id="ARBA00023159"/>
    </source>
</evidence>
<dbReference type="EnsemblPlants" id="OBART05G18190.1">
    <property type="protein sequence ID" value="OBART05G18190.1"/>
    <property type="gene ID" value="OBART05G18190"/>
</dbReference>
<evidence type="ECO:0000256" key="3">
    <source>
        <dbReference type="ARBA" id="ARBA00023125"/>
    </source>
</evidence>
<reference evidence="13" key="2">
    <citation type="submission" date="2015-03" db="UniProtKB">
        <authorList>
            <consortium name="EnsemblPlants"/>
        </authorList>
    </citation>
    <scope>IDENTIFICATION</scope>
</reference>
<dbReference type="AlphaFoldDB" id="A0A0D3G877"/>
<keyword evidence="6" id="KW-0539">Nucleus</keyword>
<name>A0A0D3G877_9ORYZ</name>
<dbReference type="CDD" id="cd00167">
    <property type="entry name" value="SANT"/>
    <property type="match status" value="4"/>
</dbReference>
<dbReference type="PANTHER" id="PTHR44042:SF67">
    <property type="entry name" value="MYB-LIKE PROTEIN I"/>
    <property type="match status" value="1"/>
</dbReference>
<feature type="domain" description="Myb-like" evidence="10">
    <location>
        <begin position="27"/>
        <end position="74"/>
    </location>
</feature>
<evidence type="ECO:0000256" key="8">
    <source>
        <dbReference type="ARBA" id="ARBA00076145"/>
    </source>
</evidence>
<feature type="domain" description="Myb-like" evidence="10">
    <location>
        <begin position="198"/>
        <end position="245"/>
    </location>
</feature>
<evidence type="ECO:0000313" key="13">
    <source>
        <dbReference type="EnsemblPlants" id="OBART05G18190.1"/>
    </source>
</evidence>
<evidence type="ECO:0000256" key="1">
    <source>
        <dbReference type="ARBA" id="ARBA00004123"/>
    </source>
</evidence>
<dbReference type="GO" id="GO:0003677">
    <property type="term" value="F:DNA binding"/>
    <property type="evidence" value="ECO:0007669"/>
    <property type="project" value="UniProtKB-KW"/>
</dbReference>
<dbReference type="PROSITE" id="PS50090">
    <property type="entry name" value="MYB_LIKE"/>
    <property type="match status" value="4"/>
</dbReference>
<dbReference type="FunFam" id="1.10.10.60:FF:000009">
    <property type="entry name" value="transcription factor MYB1R1"/>
    <property type="match status" value="2"/>
</dbReference>
<dbReference type="GO" id="GO:0003700">
    <property type="term" value="F:DNA-binding transcription factor activity"/>
    <property type="evidence" value="ECO:0007669"/>
    <property type="project" value="UniProtKB-ARBA"/>
</dbReference>
<dbReference type="PROSITE" id="PS51293">
    <property type="entry name" value="SANT"/>
    <property type="match status" value="2"/>
</dbReference>
<evidence type="ECO:0000259" key="10">
    <source>
        <dbReference type="PROSITE" id="PS50090"/>
    </source>
</evidence>
<dbReference type="FunFam" id="1.10.10.60:FF:000154">
    <property type="entry name" value="Transcription factor SRM1"/>
    <property type="match status" value="2"/>
</dbReference>
<evidence type="ECO:0000313" key="14">
    <source>
        <dbReference type="Proteomes" id="UP000026960"/>
    </source>
</evidence>
<feature type="domain" description="SANT" evidence="11">
    <location>
        <begin position="282"/>
        <end position="335"/>
    </location>
</feature>
<accession>A0A0D3G877</accession>
<dbReference type="PROSITE" id="PS51294">
    <property type="entry name" value="HTH_MYB"/>
    <property type="match status" value="4"/>
</dbReference>
<dbReference type="Gramene" id="OBART05G18190.1">
    <property type="protein sequence ID" value="OBART05G18190.1"/>
    <property type="gene ID" value="OBART05G18190"/>
</dbReference>
<dbReference type="PaxDb" id="65489-OBART05G18190.1"/>
<evidence type="ECO:0000256" key="5">
    <source>
        <dbReference type="ARBA" id="ARBA00023163"/>
    </source>
</evidence>
<organism evidence="13">
    <name type="scientific">Oryza barthii</name>
    <dbReference type="NCBI Taxonomy" id="65489"/>
    <lineage>
        <taxon>Eukaryota</taxon>
        <taxon>Viridiplantae</taxon>
        <taxon>Streptophyta</taxon>
        <taxon>Embryophyta</taxon>
        <taxon>Tracheophyta</taxon>
        <taxon>Spermatophyta</taxon>
        <taxon>Magnoliopsida</taxon>
        <taxon>Liliopsida</taxon>
        <taxon>Poales</taxon>
        <taxon>Poaceae</taxon>
        <taxon>BOP clade</taxon>
        <taxon>Oryzoideae</taxon>
        <taxon>Oryzeae</taxon>
        <taxon>Oryzinae</taxon>
        <taxon>Oryza</taxon>
    </lineage>
</organism>
<evidence type="ECO:0000256" key="7">
    <source>
        <dbReference type="ARBA" id="ARBA00068153"/>
    </source>
</evidence>
<feature type="region of interest" description="Disordered" evidence="9">
    <location>
        <begin position="335"/>
        <end position="354"/>
    </location>
</feature>
<dbReference type="GO" id="GO:0005634">
    <property type="term" value="C:nucleus"/>
    <property type="evidence" value="ECO:0007669"/>
    <property type="project" value="UniProtKB-SubCell"/>
</dbReference>
<keyword evidence="2" id="KW-0805">Transcription regulation</keyword>
<evidence type="ECO:0000256" key="9">
    <source>
        <dbReference type="SAM" id="MobiDB-lite"/>
    </source>
</evidence>
<dbReference type="InterPro" id="IPR017884">
    <property type="entry name" value="SANT_dom"/>
</dbReference>
<evidence type="ECO:0000256" key="2">
    <source>
        <dbReference type="ARBA" id="ARBA00023015"/>
    </source>
</evidence>
<dbReference type="Proteomes" id="UP000026960">
    <property type="component" value="Chromosome 5"/>
</dbReference>
<dbReference type="InterPro" id="IPR009057">
    <property type="entry name" value="Homeodomain-like_sf"/>
</dbReference>
<dbReference type="InterPro" id="IPR001005">
    <property type="entry name" value="SANT/Myb"/>
</dbReference>
<dbReference type="Pfam" id="PF00249">
    <property type="entry name" value="Myb_DNA-binding"/>
    <property type="match status" value="4"/>
</dbReference>
<feature type="domain" description="HTH myb-type" evidence="12">
    <location>
        <begin position="279"/>
        <end position="335"/>
    </location>
</feature>
<dbReference type="GO" id="GO:0009739">
    <property type="term" value="P:response to gibberellin"/>
    <property type="evidence" value="ECO:0007669"/>
    <property type="project" value="UniProtKB-ARBA"/>
</dbReference>
<keyword evidence="3" id="KW-0238">DNA-binding</keyword>
<sequence length="354" mass="39716">MAFYLGSMGGSPSSWGVAEVPVPSSRPWSKAEDKVFESALVTFPEHTHNRWALVASRLPGRSAHEVWEHYQVLVDDVDLIERGMVASPGCWDDDNNSAGHGRGSGGDERRRGVPWTEEEHRLFLEGLEKYGRGDWRNISRWSVKTRTPTQVASHAQKFFIRQANASSRGDSKRMAFYGGEMGGSSSSWVAPLVPSSRPWSKAEDKVFESALVAFPEHTHNRWALVASRLPGRSAHEVWEHYRVLVDDVDLIERGMVASPGCWDDGASRGGAQGASRSGDERRRGVPWTEEEHRLFLEGLEKYGRGDWRNISRWSVKTRTPTQVASHAQKFFIRQANAGNRSDSKRKSIHDIIAP</sequence>
<feature type="domain" description="HTH myb-type" evidence="12">
    <location>
        <begin position="197"/>
        <end position="249"/>
    </location>
</feature>
<feature type="domain" description="Myb-like" evidence="10">
    <location>
        <begin position="107"/>
        <end position="159"/>
    </location>
</feature>
<comment type="subcellular location">
    <subcellularLocation>
        <location evidence="1">Nucleus</location>
    </subcellularLocation>
</comment>
<dbReference type="Gene3D" id="1.10.10.60">
    <property type="entry name" value="Homeodomain-like"/>
    <property type="match status" value="4"/>
</dbReference>
<dbReference type="SMART" id="SM00717">
    <property type="entry name" value="SANT"/>
    <property type="match status" value="4"/>
</dbReference>
<proteinExistence type="predicted"/>
<dbReference type="HOGENOM" id="CLU_814768_0_0_1"/>
<dbReference type="NCBIfam" id="TIGR01557">
    <property type="entry name" value="myb_SHAQKYF"/>
    <property type="match status" value="2"/>
</dbReference>
<dbReference type="SUPFAM" id="SSF46689">
    <property type="entry name" value="Homeodomain-like"/>
    <property type="match status" value="4"/>
</dbReference>
<evidence type="ECO:0000256" key="6">
    <source>
        <dbReference type="ARBA" id="ARBA00023242"/>
    </source>
</evidence>